<feature type="transmembrane region" description="Helical" evidence="3">
    <location>
        <begin position="178"/>
        <end position="198"/>
    </location>
</feature>
<keyword evidence="3" id="KW-1133">Transmembrane helix</keyword>
<keyword evidence="5" id="KW-1185">Reference proteome</keyword>
<protein>
    <recommendedName>
        <fullName evidence="2">Biotin transporter</fullName>
    </recommendedName>
</protein>
<organism evidence="4 5">
    <name type="scientific">Reticulibacter mediterranei</name>
    <dbReference type="NCBI Taxonomy" id="2778369"/>
    <lineage>
        <taxon>Bacteria</taxon>
        <taxon>Bacillati</taxon>
        <taxon>Chloroflexota</taxon>
        <taxon>Ktedonobacteria</taxon>
        <taxon>Ktedonobacterales</taxon>
        <taxon>Reticulibacteraceae</taxon>
        <taxon>Reticulibacter</taxon>
    </lineage>
</organism>
<feature type="transmembrane region" description="Helical" evidence="3">
    <location>
        <begin position="136"/>
        <end position="158"/>
    </location>
</feature>
<keyword evidence="2" id="KW-0813">Transport</keyword>
<dbReference type="RefSeq" id="WP_220203879.1">
    <property type="nucleotide sequence ID" value="NZ_BNJK01000001.1"/>
</dbReference>
<keyword evidence="2" id="KW-1003">Cell membrane</keyword>
<dbReference type="InterPro" id="IPR003784">
    <property type="entry name" value="BioY"/>
</dbReference>
<evidence type="ECO:0000256" key="1">
    <source>
        <dbReference type="ARBA" id="ARBA00010692"/>
    </source>
</evidence>
<reference evidence="4" key="1">
    <citation type="submission" date="2020-10" db="EMBL/GenBank/DDBJ databases">
        <title>Taxonomic study of unclassified bacteria belonging to the class Ktedonobacteria.</title>
        <authorList>
            <person name="Yabe S."/>
            <person name="Wang C.M."/>
            <person name="Zheng Y."/>
            <person name="Sakai Y."/>
            <person name="Cavaletti L."/>
            <person name="Monciardini P."/>
            <person name="Donadio S."/>
        </authorList>
    </citation>
    <scope>NUCLEOTIDE SEQUENCE</scope>
    <source>
        <strain evidence="4">ID150040</strain>
    </source>
</reference>
<feature type="transmembrane region" description="Helical" evidence="3">
    <location>
        <begin position="102"/>
        <end position="124"/>
    </location>
</feature>
<sequence>MALSTGSTLADYLVPAPISRNSALLRDAILVIGSSIFLAICAQISIRLPITPVPFTLQPLAVVLIGAALGSKRGALAVLLYLAEGAAGLPVFEGFAGGFIHLIGYTGGYLWAFPIAAFVTGLLCERGLDRSFQTSLLAMLPATLIIYALGVPWLAVVLHMSLDKAFMAGAVPFVIGDLIKLLVATALLPSAWSLVRLVRPDALKRS</sequence>
<dbReference type="EMBL" id="BNJK01000001">
    <property type="protein sequence ID" value="GHO93073.1"/>
    <property type="molecule type" value="Genomic_DNA"/>
</dbReference>
<feature type="transmembrane region" description="Helical" evidence="3">
    <location>
        <begin position="28"/>
        <end position="48"/>
    </location>
</feature>
<gene>
    <name evidence="4" type="ORF">KSF_031210</name>
</gene>
<comment type="caution">
    <text evidence="4">The sequence shown here is derived from an EMBL/GenBank/DDBJ whole genome shotgun (WGS) entry which is preliminary data.</text>
</comment>
<dbReference type="Proteomes" id="UP000597444">
    <property type="component" value="Unassembled WGS sequence"/>
</dbReference>
<keyword evidence="2 3" id="KW-0472">Membrane</keyword>
<keyword evidence="3" id="KW-0812">Transmembrane</keyword>
<dbReference type="PANTHER" id="PTHR34295">
    <property type="entry name" value="BIOTIN TRANSPORTER BIOY"/>
    <property type="match status" value="1"/>
</dbReference>
<evidence type="ECO:0000256" key="2">
    <source>
        <dbReference type="PIRNR" id="PIRNR016661"/>
    </source>
</evidence>
<dbReference type="Gene3D" id="1.10.1760.20">
    <property type="match status" value="1"/>
</dbReference>
<evidence type="ECO:0000313" key="4">
    <source>
        <dbReference type="EMBL" id="GHO93073.1"/>
    </source>
</evidence>
<comment type="similarity">
    <text evidence="1 2">Belongs to the BioY family.</text>
</comment>
<name>A0A8J3III7_9CHLR</name>
<dbReference type="PIRSF" id="PIRSF016661">
    <property type="entry name" value="BioY"/>
    <property type="match status" value="1"/>
</dbReference>
<accession>A0A8J3III7</accession>
<comment type="subcellular location">
    <subcellularLocation>
        <location evidence="2">Cell membrane</location>
        <topology evidence="2">Multi-pass membrane protein</topology>
    </subcellularLocation>
</comment>
<dbReference type="GO" id="GO:0005886">
    <property type="term" value="C:plasma membrane"/>
    <property type="evidence" value="ECO:0007669"/>
    <property type="project" value="UniProtKB-SubCell"/>
</dbReference>
<proteinExistence type="inferred from homology"/>
<dbReference type="AlphaFoldDB" id="A0A8J3III7"/>
<dbReference type="PANTHER" id="PTHR34295:SF1">
    <property type="entry name" value="BIOTIN TRANSPORTER BIOY"/>
    <property type="match status" value="1"/>
</dbReference>
<dbReference type="GO" id="GO:0015225">
    <property type="term" value="F:biotin transmembrane transporter activity"/>
    <property type="evidence" value="ECO:0007669"/>
    <property type="project" value="UniProtKB-UniRule"/>
</dbReference>
<evidence type="ECO:0000256" key="3">
    <source>
        <dbReference type="SAM" id="Phobius"/>
    </source>
</evidence>
<dbReference type="Pfam" id="PF02632">
    <property type="entry name" value="BioY"/>
    <property type="match status" value="1"/>
</dbReference>
<evidence type="ECO:0000313" key="5">
    <source>
        <dbReference type="Proteomes" id="UP000597444"/>
    </source>
</evidence>